<organism evidence="2 3">
    <name type="scientific">Phtheirospermum japonicum</name>
    <dbReference type="NCBI Taxonomy" id="374723"/>
    <lineage>
        <taxon>Eukaryota</taxon>
        <taxon>Viridiplantae</taxon>
        <taxon>Streptophyta</taxon>
        <taxon>Embryophyta</taxon>
        <taxon>Tracheophyta</taxon>
        <taxon>Spermatophyta</taxon>
        <taxon>Magnoliopsida</taxon>
        <taxon>eudicotyledons</taxon>
        <taxon>Gunneridae</taxon>
        <taxon>Pentapetalae</taxon>
        <taxon>asterids</taxon>
        <taxon>lamiids</taxon>
        <taxon>Lamiales</taxon>
        <taxon>Orobanchaceae</taxon>
        <taxon>Orobanchaceae incertae sedis</taxon>
        <taxon>Phtheirospermum</taxon>
    </lineage>
</organism>
<accession>A0A830DA15</accession>
<keyword evidence="3" id="KW-1185">Reference proteome</keyword>
<protein>
    <submittedName>
        <fullName evidence="2">Uncharacterized protein</fullName>
    </submittedName>
</protein>
<evidence type="ECO:0000313" key="2">
    <source>
        <dbReference type="EMBL" id="GFQ08801.1"/>
    </source>
</evidence>
<name>A0A830DA15_9LAMI</name>
<dbReference type="EMBL" id="BMAC01009721">
    <property type="protein sequence ID" value="GFQ08801.1"/>
    <property type="molecule type" value="Genomic_DNA"/>
</dbReference>
<feature type="compositionally biased region" description="Basic and acidic residues" evidence="1">
    <location>
        <begin position="18"/>
        <end position="31"/>
    </location>
</feature>
<dbReference type="Proteomes" id="UP000653305">
    <property type="component" value="Unassembled WGS sequence"/>
</dbReference>
<proteinExistence type="predicted"/>
<comment type="caution">
    <text evidence="2">The sequence shown here is derived from an EMBL/GenBank/DDBJ whole genome shotgun (WGS) entry which is preliminary data.</text>
</comment>
<dbReference type="OrthoDB" id="667779at2759"/>
<gene>
    <name evidence="2" type="ORF">PHJA_003024100</name>
</gene>
<evidence type="ECO:0000313" key="3">
    <source>
        <dbReference type="Proteomes" id="UP000653305"/>
    </source>
</evidence>
<evidence type="ECO:0000256" key="1">
    <source>
        <dbReference type="SAM" id="MobiDB-lite"/>
    </source>
</evidence>
<dbReference type="AlphaFoldDB" id="A0A830DA15"/>
<feature type="region of interest" description="Disordered" evidence="1">
    <location>
        <begin position="17"/>
        <end position="98"/>
    </location>
</feature>
<reference evidence="2" key="1">
    <citation type="submission" date="2020-07" db="EMBL/GenBank/DDBJ databases">
        <title>Ethylene signaling mediates host invasion by parasitic plants.</title>
        <authorList>
            <person name="Yoshida S."/>
        </authorList>
    </citation>
    <scope>NUCLEOTIDE SEQUENCE</scope>
    <source>
        <strain evidence="2">Okayama</strain>
    </source>
</reference>
<sequence length="98" mass="10679">MEETLNEGCVRALYAALNRRDAQANPEDSRRPTTSSGGSMRPPSHQFLMRFLTGENRTPPSDLFRTVSPPLGPRVLAEGFDQSRPPLPGSTPGPSRMG</sequence>